<keyword evidence="5" id="KW-1185">Reference proteome</keyword>
<reference evidence="4 5" key="1">
    <citation type="submission" date="2017-01" db="EMBL/GenBank/DDBJ databases">
        <title>The recent genome duplication of the halophilic yeast Hortaea werneckii: insights from long-read sequencing.</title>
        <authorList>
            <person name="Sinha S."/>
            <person name="Flibotte S."/>
            <person name="Neira M."/>
            <person name="Lenassi M."/>
            <person name="Gostincar C."/>
            <person name="Stajich J.E."/>
            <person name="Nislow C.E."/>
        </authorList>
    </citation>
    <scope>NUCLEOTIDE SEQUENCE [LARGE SCALE GENOMIC DNA]</scope>
    <source>
        <strain evidence="4 5">EXF-2000</strain>
    </source>
</reference>
<accession>A0A1Z5SS09</accession>
<dbReference type="InterPro" id="IPR001680">
    <property type="entry name" value="WD40_rpt"/>
</dbReference>
<dbReference type="Gene3D" id="2.130.10.10">
    <property type="entry name" value="YVTN repeat-like/Quinoprotein amine dehydrogenase"/>
    <property type="match status" value="1"/>
</dbReference>
<dbReference type="InterPro" id="IPR019775">
    <property type="entry name" value="WD40_repeat_CS"/>
</dbReference>
<keyword evidence="2" id="KW-0677">Repeat</keyword>
<evidence type="ECO:0000256" key="3">
    <source>
        <dbReference type="PROSITE-ProRule" id="PRU00221"/>
    </source>
</evidence>
<dbReference type="SMART" id="SM00320">
    <property type="entry name" value="WD40"/>
    <property type="match status" value="3"/>
</dbReference>
<name>A0A1Z5SS09_HORWE</name>
<dbReference type="InParanoid" id="A0A1Z5SS09"/>
<feature type="repeat" description="WD" evidence="3">
    <location>
        <begin position="147"/>
        <end position="189"/>
    </location>
</feature>
<comment type="caution">
    <text evidence="4">The sequence shown here is derived from an EMBL/GenBank/DDBJ whole genome shotgun (WGS) entry which is preliminary data.</text>
</comment>
<dbReference type="AlphaFoldDB" id="A0A1Z5SS09"/>
<dbReference type="FunCoup" id="A0A1Z5SS09">
    <property type="interactions" value="1245"/>
</dbReference>
<gene>
    <name evidence="4" type="ORF">BTJ68_13966</name>
</gene>
<evidence type="ECO:0000256" key="1">
    <source>
        <dbReference type="ARBA" id="ARBA00022574"/>
    </source>
</evidence>
<dbReference type="InterPro" id="IPR039328">
    <property type="entry name" value="WDR89"/>
</dbReference>
<sequence>MAKPVTSSTLGSEPDTYFYSLARTGSSLATIGSDDTLRIFDPSTLRSITTAQVPGSGLSSLQTISDHVLATAGRDGTIRLWDTRSSTSSSKPTLQIPEPQHRPFSALASHSPILAAGTESAKEGLGDVSVLLYDIRGNPDAPLREYAESHTDSITSLSFHPVDPACVMSGSTDGLVSVFDGNEADEEEALKVVLNPRSAVHCAGFLSAGREVWVLTTDEQFVVYPLPTDTSAEVGRGDGGGDGGRGGKAEQDFGDVREMLGCMYVINLLRQPGDEQPLIAYGHNEQQRLEVVQLSSSSPGGGQWEFGPRVDFPGAHGEEVVRDMLLGEGRAWSCGEDGCVRVWKW</sequence>
<dbReference type="PANTHER" id="PTHR22889:SF0">
    <property type="entry name" value="WD REPEAT-CONTAINING PROTEIN 89"/>
    <property type="match status" value="1"/>
</dbReference>
<dbReference type="InterPro" id="IPR036322">
    <property type="entry name" value="WD40_repeat_dom_sf"/>
</dbReference>
<dbReference type="VEuPathDB" id="FungiDB:BTJ68_13966"/>
<dbReference type="EMBL" id="MUNK01000285">
    <property type="protein sequence ID" value="OTA23623.1"/>
    <property type="molecule type" value="Genomic_DNA"/>
</dbReference>
<evidence type="ECO:0000313" key="4">
    <source>
        <dbReference type="EMBL" id="OTA23623.1"/>
    </source>
</evidence>
<dbReference type="PANTHER" id="PTHR22889">
    <property type="entry name" value="WD REPEAT-CONTAINING PROTEIN 89"/>
    <property type="match status" value="1"/>
</dbReference>
<dbReference type="Pfam" id="PF00400">
    <property type="entry name" value="WD40"/>
    <property type="match status" value="2"/>
</dbReference>
<dbReference type="PROSITE" id="PS00678">
    <property type="entry name" value="WD_REPEATS_1"/>
    <property type="match status" value="1"/>
</dbReference>
<protein>
    <submittedName>
        <fullName evidence="4">Uncharacterized protein</fullName>
    </submittedName>
</protein>
<dbReference type="Proteomes" id="UP000194280">
    <property type="component" value="Unassembled WGS sequence"/>
</dbReference>
<dbReference type="PROSITE" id="PS50082">
    <property type="entry name" value="WD_REPEATS_2"/>
    <property type="match status" value="2"/>
</dbReference>
<organism evidence="4 5">
    <name type="scientific">Hortaea werneckii EXF-2000</name>
    <dbReference type="NCBI Taxonomy" id="1157616"/>
    <lineage>
        <taxon>Eukaryota</taxon>
        <taxon>Fungi</taxon>
        <taxon>Dikarya</taxon>
        <taxon>Ascomycota</taxon>
        <taxon>Pezizomycotina</taxon>
        <taxon>Dothideomycetes</taxon>
        <taxon>Dothideomycetidae</taxon>
        <taxon>Mycosphaerellales</taxon>
        <taxon>Teratosphaeriaceae</taxon>
        <taxon>Hortaea</taxon>
    </lineage>
</organism>
<dbReference type="InterPro" id="IPR015943">
    <property type="entry name" value="WD40/YVTN_repeat-like_dom_sf"/>
</dbReference>
<evidence type="ECO:0000313" key="5">
    <source>
        <dbReference type="Proteomes" id="UP000194280"/>
    </source>
</evidence>
<proteinExistence type="predicted"/>
<dbReference type="STRING" id="1157616.A0A1Z5SS09"/>
<evidence type="ECO:0000256" key="2">
    <source>
        <dbReference type="ARBA" id="ARBA00022737"/>
    </source>
</evidence>
<feature type="repeat" description="WD" evidence="3">
    <location>
        <begin position="69"/>
        <end position="91"/>
    </location>
</feature>
<dbReference type="SUPFAM" id="SSF50978">
    <property type="entry name" value="WD40 repeat-like"/>
    <property type="match status" value="1"/>
</dbReference>
<dbReference type="OrthoDB" id="25131at2759"/>
<keyword evidence="1 3" id="KW-0853">WD repeat</keyword>